<organism evidence="2 3">
    <name type="scientific">Botrimarina hoheduenensis</name>
    <dbReference type="NCBI Taxonomy" id="2528000"/>
    <lineage>
        <taxon>Bacteria</taxon>
        <taxon>Pseudomonadati</taxon>
        <taxon>Planctomycetota</taxon>
        <taxon>Planctomycetia</taxon>
        <taxon>Pirellulales</taxon>
        <taxon>Lacipirellulaceae</taxon>
        <taxon>Botrimarina</taxon>
    </lineage>
</organism>
<keyword evidence="1" id="KW-0732">Signal</keyword>
<accession>A0A5C5W8R8</accession>
<dbReference type="SUPFAM" id="SSF63825">
    <property type="entry name" value="YWTD domain"/>
    <property type="match status" value="1"/>
</dbReference>
<dbReference type="Proteomes" id="UP000318995">
    <property type="component" value="Unassembled WGS sequence"/>
</dbReference>
<keyword evidence="3" id="KW-1185">Reference proteome</keyword>
<dbReference type="InterPro" id="IPR018247">
    <property type="entry name" value="EF_Hand_1_Ca_BS"/>
</dbReference>
<sequence length="421" mass="43724" precursor="true">MQATHSYRYALRALLLSATLTTAPNAPNADARHVFATTFYQFGNVPAGDPDPTLNGVIKIDLDTGVATPFIAEVPNQFQLLTDVAVGPHDGLVYVSSLFGTISRFNATTGAAVDTFAFFDGGVNTLRFADDGTLYAAVNNNQTGVGDIVRYDPSGVRQPDIATGLTFPSGIALDAAGEVYVATGDVGGPGQVRRIDAGAGNPLVLGSELPGSLIGGASGLTYVPAQGDYDADNDVDTDDYAAWQAAYGALGADGNADGLVDVADYTVWRDNVGQEGRLIITDFDFNSDFMGGVTGTGNELVEWGLASQSGGTFATIPIALPTVLPPPPNGWPTNFPSEALLTPERTLLVSTSGPTQRPLNNGAVLEYDLEGNLLGIIRTNLPPLTGIALVPEPILVSAIPEPTTAVIALLLLSGCVKGRTR</sequence>
<protein>
    <recommendedName>
        <fullName evidence="4">Non-specific serine/threonine protein kinase</fullName>
    </recommendedName>
</protein>
<name>A0A5C5W8R8_9BACT</name>
<dbReference type="AlphaFoldDB" id="A0A5C5W8R8"/>
<reference evidence="2 3" key="1">
    <citation type="submission" date="2019-02" db="EMBL/GenBank/DDBJ databases">
        <title>Deep-cultivation of Planctomycetes and their phenomic and genomic characterization uncovers novel biology.</title>
        <authorList>
            <person name="Wiegand S."/>
            <person name="Jogler M."/>
            <person name="Boedeker C."/>
            <person name="Pinto D."/>
            <person name="Vollmers J."/>
            <person name="Rivas-Marin E."/>
            <person name="Kohn T."/>
            <person name="Peeters S.H."/>
            <person name="Heuer A."/>
            <person name="Rast P."/>
            <person name="Oberbeckmann S."/>
            <person name="Bunk B."/>
            <person name="Jeske O."/>
            <person name="Meyerdierks A."/>
            <person name="Storesund J.E."/>
            <person name="Kallscheuer N."/>
            <person name="Luecker S."/>
            <person name="Lage O.M."/>
            <person name="Pohl T."/>
            <person name="Merkel B.J."/>
            <person name="Hornburger P."/>
            <person name="Mueller R.-W."/>
            <person name="Bruemmer F."/>
            <person name="Labrenz M."/>
            <person name="Spormann A.M."/>
            <person name="Op Den Camp H."/>
            <person name="Overmann J."/>
            <person name="Amann R."/>
            <person name="Jetten M.S.M."/>
            <person name="Mascher T."/>
            <person name="Medema M.H."/>
            <person name="Devos D.P."/>
            <person name="Kaster A.-K."/>
            <person name="Ovreas L."/>
            <person name="Rohde M."/>
            <person name="Galperin M.Y."/>
            <person name="Jogler C."/>
        </authorList>
    </citation>
    <scope>NUCLEOTIDE SEQUENCE [LARGE SCALE GENOMIC DNA]</scope>
    <source>
        <strain evidence="2 3">Pla111</strain>
    </source>
</reference>
<comment type="caution">
    <text evidence="2">The sequence shown here is derived from an EMBL/GenBank/DDBJ whole genome shotgun (WGS) entry which is preliminary data.</text>
</comment>
<evidence type="ECO:0000256" key="1">
    <source>
        <dbReference type="SAM" id="SignalP"/>
    </source>
</evidence>
<feature type="signal peptide" evidence="1">
    <location>
        <begin position="1"/>
        <end position="28"/>
    </location>
</feature>
<evidence type="ECO:0000313" key="3">
    <source>
        <dbReference type="Proteomes" id="UP000318995"/>
    </source>
</evidence>
<dbReference type="InterPro" id="IPR011042">
    <property type="entry name" value="6-blade_b-propeller_TolB-like"/>
</dbReference>
<gene>
    <name evidence="2" type="ORF">Pla111_08990</name>
</gene>
<proteinExistence type="predicted"/>
<dbReference type="RefSeq" id="WP_146571792.1">
    <property type="nucleotide sequence ID" value="NZ_SJPH01000002.1"/>
</dbReference>
<dbReference type="Gene3D" id="2.120.10.30">
    <property type="entry name" value="TolB, C-terminal domain"/>
    <property type="match status" value="1"/>
</dbReference>
<dbReference type="EMBL" id="SJPH01000002">
    <property type="protein sequence ID" value="TWT47286.1"/>
    <property type="molecule type" value="Genomic_DNA"/>
</dbReference>
<dbReference type="Gene3D" id="2.40.10.500">
    <property type="match status" value="1"/>
</dbReference>
<evidence type="ECO:0008006" key="4">
    <source>
        <dbReference type="Google" id="ProtNLM"/>
    </source>
</evidence>
<dbReference type="PROSITE" id="PS00018">
    <property type="entry name" value="EF_HAND_1"/>
    <property type="match status" value="1"/>
</dbReference>
<evidence type="ECO:0000313" key="2">
    <source>
        <dbReference type="EMBL" id="TWT47286.1"/>
    </source>
</evidence>
<dbReference type="OrthoDB" id="278366at2"/>
<feature type="chain" id="PRO_5022787017" description="Non-specific serine/threonine protein kinase" evidence="1">
    <location>
        <begin position="29"/>
        <end position="421"/>
    </location>
</feature>